<name>A0ABU6T5Z3_9FABA</name>
<dbReference type="EMBL" id="JASCZI010090653">
    <property type="protein sequence ID" value="MED6144152.1"/>
    <property type="molecule type" value="Genomic_DNA"/>
</dbReference>
<evidence type="ECO:0000313" key="2">
    <source>
        <dbReference type="Proteomes" id="UP001341840"/>
    </source>
</evidence>
<organism evidence="1 2">
    <name type="scientific">Stylosanthes scabra</name>
    <dbReference type="NCBI Taxonomy" id="79078"/>
    <lineage>
        <taxon>Eukaryota</taxon>
        <taxon>Viridiplantae</taxon>
        <taxon>Streptophyta</taxon>
        <taxon>Embryophyta</taxon>
        <taxon>Tracheophyta</taxon>
        <taxon>Spermatophyta</taxon>
        <taxon>Magnoliopsida</taxon>
        <taxon>eudicotyledons</taxon>
        <taxon>Gunneridae</taxon>
        <taxon>Pentapetalae</taxon>
        <taxon>rosids</taxon>
        <taxon>fabids</taxon>
        <taxon>Fabales</taxon>
        <taxon>Fabaceae</taxon>
        <taxon>Papilionoideae</taxon>
        <taxon>50 kb inversion clade</taxon>
        <taxon>dalbergioids sensu lato</taxon>
        <taxon>Dalbergieae</taxon>
        <taxon>Pterocarpus clade</taxon>
        <taxon>Stylosanthes</taxon>
    </lineage>
</organism>
<reference evidence="1 2" key="1">
    <citation type="journal article" date="2023" name="Plants (Basel)">
        <title>Bridging the Gap: Combining Genomics and Transcriptomics Approaches to Understand Stylosanthes scabra, an Orphan Legume from the Brazilian Caatinga.</title>
        <authorList>
            <person name="Ferreira-Neto J.R.C."/>
            <person name="da Silva M.D."/>
            <person name="Binneck E."/>
            <person name="de Melo N.F."/>
            <person name="da Silva R.H."/>
            <person name="de Melo A.L.T.M."/>
            <person name="Pandolfi V."/>
            <person name="Bustamante F.O."/>
            <person name="Brasileiro-Vidal A.C."/>
            <person name="Benko-Iseppon A.M."/>
        </authorList>
    </citation>
    <scope>NUCLEOTIDE SEQUENCE [LARGE SCALE GENOMIC DNA]</scope>
    <source>
        <tissue evidence="1">Leaves</tissue>
    </source>
</reference>
<sequence length="203" mass="23192">MNAIFEPFMTLKKSKIQVKLSIEGYRLAHLKPNFQVDGDDPIDLFYSVFEKFLNAKTFCDGELNLAPFAQRKIGPNWFTQDQVKKGEDRATAQRIVDEHWSNFLAVQVIPFGFPQYKSSDSGSICIPLISCAIELGSGIDGIDVWNGVKEVIYDEWFLSRRNRFEGYRIDSLDLNSSKSSNFITNEPIQLIVEPIHFWTGSKV</sequence>
<comment type="caution">
    <text evidence="1">The sequence shown here is derived from an EMBL/GenBank/DDBJ whole genome shotgun (WGS) entry which is preliminary data.</text>
</comment>
<keyword evidence="2" id="KW-1185">Reference proteome</keyword>
<protein>
    <submittedName>
        <fullName evidence="1">Uncharacterized protein</fullName>
    </submittedName>
</protein>
<gene>
    <name evidence="1" type="ORF">PIB30_012804</name>
</gene>
<proteinExistence type="predicted"/>
<dbReference type="Proteomes" id="UP001341840">
    <property type="component" value="Unassembled WGS sequence"/>
</dbReference>
<evidence type="ECO:0000313" key="1">
    <source>
        <dbReference type="EMBL" id="MED6144152.1"/>
    </source>
</evidence>
<accession>A0ABU6T5Z3</accession>